<dbReference type="Proteomes" id="UP000823900">
    <property type="component" value="Unassembled WGS sequence"/>
</dbReference>
<dbReference type="Pfam" id="PF04029">
    <property type="entry name" value="2-ph_phosp"/>
    <property type="match status" value="1"/>
</dbReference>
<evidence type="ECO:0000256" key="7">
    <source>
        <dbReference type="ARBA" id="ARBA00033711"/>
    </source>
</evidence>
<dbReference type="GO" id="GO:0050532">
    <property type="term" value="F:2-phosphosulfolactate phosphatase activity"/>
    <property type="evidence" value="ECO:0007669"/>
    <property type="project" value="UniProtKB-EC"/>
</dbReference>
<evidence type="ECO:0000313" key="8">
    <source>
        <dbReference type="EMBL" id="HJA71703.1"/>
    </source>
</evidence>
<sequence length="259" mass="27983">MKSLLIETAFIPGEACLEGQSICVVIDAIRASGTIVTLFQQRCGQILLTEDESRSIEEDDRIRLENYCICAEREEGDRAALAEVSPSLADIHKMGDLKGRNILFRTTNGTRGIRALYGRGVENILVGSLLNADAVMETAVSMAVSKELGICLVSAGRHNGRISCIDDSYSCGRLAETGVKYAKKQGIPVELADSSKIALRLASTFTDGKEAFSMSATGQIMRNVNSEIDILLCAEENISNMVPLVTGVDRNGHVIINLK</sequence>
<dbReference type="PANTHER" id="PTHR37311">
    <property type="entry name" value="2-PHOSPHOSULFOLACTATE PHOSPHATASE-RELATED"/>
    <property type="match status" value="1"/>
</dbReference>
<comment type="cofactor">
    <cofactor evidence="1">
        <name>Mg(2+)</name>
        <dbReference type="ChEBI" id="CHEBI:18420"/>
    </cofactor>
</comment>
<evidence type="ECO:0000256" key="5">
    <source>
        <dbReference type="ARBA" id="ARBA00022801"/>
    </source>
</evidence>
<evidence type="ECO:0000313" key="9">
    <source>
        <dbReference type="Proteomes" id="UP000823900"/>
    </source>
</evidence>
<dbReference type="InterPro" id="IPR005238">
    <property type="entry name" value="ComB-like"/>
</dbReference>
<comment type="similarity">
    <text evidence="2">Belongs to the ComB family.</text>
</comment>
<comment type="caution">
    <text evidence="8">The sequence shown here is derived from an EMBL/GenBank/DDBJ whole genome shotgun (WGS) entry which is preliminary data.</text>
</comment>
<proteinExistence type="inferred from homology"/>
<evidence type="ECO:0000256" key="2">
    <source>
        <dbReference type="ARBA" id="ARBA00009997"/>
    </source>
</evidence>
<evidence type="ECO:0000256" key="3">
    <source>
        <dbReference type="ARBA" id="ARBA00012953"/>
    </source>
</evidence>
<keyword evidence="6" id="KW-0460">Magnesium</keyword>
<dbReference type="EMBL" id="DWZA01000077">
    <property type="protein sequence ID" value="HJA71703.1"/>
    <property type="molecule type" value="Genomic_DNA"/>
</dbReference>
<accession>A0A9D2HJZ6</accession>
<evidence type="ECO:0000256" key="1">
    <source>
        <dbReference type="ARBA" id="ARBA00001946"/>
    </source>
</evidence>
<dbReference type="PANTHER" id="PTHR37311:SF1">
    <property type="entry name" value="2-PHOSPHOSULFOLACTATE PHOSPHATASE-RELATED"/>
    <property type="match status" value="1"/>
</dbReference>
<dbReference type="AlphaFoldDB" id="A0A9D2HJZ6"/>
<dbReference type="EC" id="3.1.3.71" evidence="3"/>
<dbReference type="GO" id="GO:0050545">
    <property type="term" value="F:sulfopyruvate decarboxylase activity"/>
    <property type="evidence" value="ECO:0007669"/>
    <property type="project" value="TreeGrafter"/>
</dbReference>
<comment type="catalytic activity">
    <reaction evidence="7">
        <text>(2R)-O-phospho-3-sulfolactate + H2O = (2R)-3-sulfolactate + phosphate</text>
        <dbReference type="Rhea" id="RHEA:23416"/>
        <dbReference type="ChEBI" id="CHEBI:15377"/>
        <dbReference type="ChEBI" id="CHEBI:15597"/>
        <dbReference type="ChEBI" id="CHEBI:43474"/>
        <dbReference type="ChEBI" id="CHEBI:58738"/>
        <dbReference type="EC" id="3.1.3.71"/>
    </reaction>
</comment>
<keyword evidence="5" id="KW-0378">Hydrolase</keyword>
<evidence type="ECO:0000256" key="6">
    <source>
        <dbReference type="ARBA" id="ARBA00022842"/>
    </source>
</evidence>
<organism evidence="8 9">
    <name type="scientific">Candidatus Lachnoclostridium stercoravium</name>
    <dbReference type="NCBI Taxonomy" id="2838633"/>
    <lineage>
        <taxon>Bacteria</taxon>
        <taxon>Bacillati</taxon>
        <taxon>Bacillota</taxon>
        <taxon>Clostridia</taxon>
        <taxon>Lachnospirales</taxon>
        <taxon>Lachnospiraceae</taxon>
    </lineage>
</organism>
<gene>
    <name evidence="8" type="ORF">IAA07_09035</name>
</gene>
<dbReference type="Gene3D" id="3.90.1560.10">
    <property type="entry name" value="ComB-like"/>
    <property type="match status" value="1"/>
</dbReference>
<reference evidence="8" key="1">
    <citation type="journal article" date="2021" name="PeerJ">
        <title>Extensive microbial diversity within the chicken gut microbiome revealed by metagenomics and culture.</title>
        <authorList>
            <person name="Gilroy R."/>
            <person name="Ravi A."/>
            <person name="Getino M."/>
            <person name="Pursley I."/>
            <person name="Horton D.L."/>
            <person name="Alikhan N.F."/>
            <person name="Baker D."/>
            <person name="Gharbi K."/>
            <person name="Hall N."/>
            <person name="Watson M."/>
            <person name="Adriaenssens E.M."/>
            <person name="Foster-Nyarko E."/>
            <person name="Jarju S."/>
            <person name="Secka A."/>
            <person name="Antonio M."/>
            <person name="Oren A."/>
            <person name="Chaudhuri R.R."/>
            <person name="La Ragione R."/>
            <person name="Hildebrand F."/>
            <person name="Pallen M.J."/>
        </authorList>
    </citation>
    <scope>NUCLEOTIDE SEQUENCE</scope>
    <source>
        <strain evidence="8">CHK178-16964</strain>
    </source>
</reference>
<dbReference type="GO" id="GO:0000287">
    <property type="term" value="F:magnesium ion binding"/>
    <property type="evidence" value="ECO:0007669"/>
    <property type="project" value="InterPro"/>
</dbReference>
<dbReference type="SUPFAM" id="SSF142823">
    <property type="entry name" value="ComB-like"/>
    <property type="match status" value="1"/>
</dbReference>
<dbReference type="InterPro" id="IPR036702">
    <property type="entry name" value="ComB-like_sf"/>
</dbReference>
<reference evidence="8" key="2">
    <citation type="submission" date="2021-04" db="EMBL/GenBank/DDBJ databases">
        <authorList>
            <person name="Gilroy R."/>
        </authorList>
    </citation>
    <scope>NUCLEOTIDE SEQUENCE</scope>
    <source>
        <strain evidence="8">CHK178-16964</strain>
    </source>
</reference>
<evidence type="ECO:0000256" key="4">
    <source>
        <dbReference type="ARBA" id="ARBA00021948"/>
    </source>
</evidence>
<name>A0A9D2HJZ6_9FIRM</name>
<protein>
    <recommendedName>
        <fullName evidence="4">Probable 2-phosphosulfolactate phosphatase</fullName>
        <ecNumber evidence="3">3.1.3.71</ecNumber>
    </recommendedName>
</protein>